<evidence type="ECO:0000256" key="10">
    <source>
        <dbReference type="ARBA" id="ARBA00022989"/>
    </source>
</evidence>
<evidence type="ECO:0000256" key="13">
    <source>
        <dbReference type="ARBA" id="ARBA00024531"/>
    </source>
</evidence>
<dbReference type="InterPro" id="IPR029058">
    <property type="entry name" value="AB_hydrolase_fold"/>
</dbReference>
<evidence type="ECO:0000313" key="16">
    <source>
        <dbReference type="EMBL" id="OMJ92103.1"/>
    </source>
</evidence>
<feature type="domain" description="Fungal lipase-type" evidence="15">
    <location>
        <begin position="247"/>
        <end position="377"/>
    </location>
</feature>
<dbReference type="GO" id="GO:0016298">
    <property type="term" value="F:lipase activity"/>
    <property type="evidence" value="ECO:0007669"/>
    <property type="project" value="TreeGrafter"/>
</dbReference>
<keyword evidence="17" id="KW-1185">Reference proteome</keyword>
<evidence type="ECO:0000259" key="15">
    <source>
        <dbReference type="Pfam" id="PF01764"/>
    </source>
</evidence>
<dbReference type="CDD" id="cd00519">
    <property type="entry name" value="Lipase_3"/>
    <property type="match status" value="1"/>
</dbReference>
<dbReference type="PANTHER" id="PTHR45792">
    <property type="entry name" value="DIACYLGLYCEROL LIPASE HOMOLOG-RELATED"/>
    <property type="match status" value="1"/>
</dbReference>
<dbReference type="InterPro" id="IPR002921">
    <property type="entry name" value="Fungal_lipase-type"/>
</dbReference>
<comment type="catalytic activity">
    <reaction evidence="13">
        <text>a 1,2-diacyl-sn-glycerol + H2O = a 2-acylglycerol + a fatty acid + H(+)</text>
        <dbReference type="Rhea" id="RHEA:33275"/>
        <dbReference type="ChEBI" id="CHEBI:15377"/>
        <dbReference type="ChEBI" id="CHEBI:15378"/>
        <dbReference type="ChEBI" id="CHEBI:17389"/>
        <dbReference type="ChEBI" id="CHEBI:17815"/>
        <dbReference type="ChEBI" id="CHEBI:28868"/>
        <dbReference type="EC" id="3.1.1.116"/>
    </reaction>
    <physiologicalReaction direction="left-to-right" evidence="13">
        <dbReference type="Rhea" id="RHEA:33276"/>
    </physiologicalReaction>
</comment>
<dbReference type="PANTHER" id="PTHR45792:SF8">
    <property type="entry name" value="DIACYLGLYCEROL LIPASE-ALPHA"/>
    <property type="match status" value="1"/>
</dbReference>
<dbReference type="Pfam" id="PF01764">
    <property type="entry name" value="Lipase_3"/>
    <property type="match status" value="1"/>
</dbReference>
<dbReference type="OrthoDB" id="438440at2759"/>
<dbReference type="GO" id="GO:0005886">
    <property type="term" value="C:plasma membrane"/>
    <property type="evidence" value="ECO:0007669"/>
    <property type="project" value="UniProtKB-SubCell"/>
</dbReference>
<dbReference type="EMBL" id="MPUH01000068">
    <property type="protein sequence ID" value="OMJ92103.1"/>
    <property type="molecule type" value="Genomic_DNA"/>
</dbReference>
<organism evidence="16 17">
    <name type="scientific">Stentor coeruleus</name>
    <dbReference type="NCBI Taxonomy" id="5963"/>
    <lineage>
        <taxon>Eukaryota</taxon>
        <taxon>Sar</taxon>
        <taxon>Alveolata</taxon>
        <taxon>Ciliophora</taxon>
        <taxon>Postciliodesmatophora</taxon>
        <taxon>Heterotrichea</taxon>
        <taxon>Heterotrichida</taxon>
        <taxon>Stentoridae</taxon>
        <taxon>Stentor</taxon>
    </lineage>
</organism>
<sequence length="491" mass="56807">MSTYYKVVSSSAAAAEFVGEKHIQDKGRISLHIFRRIFSNLYTLTSSIKPMQNLVHLCHKEIIKKIASNYKKDRNDYKYIEKYLTVQQVALETQCREKGINIDSWVFSIENRRIIREIMVFIEENMRFIIEMPITEQYFCLVNYIKEQEKLRTKIWDLDVEYPEDLIRKIPEMTEYAKYCVGIYGHYMGRVSIKKHLKSILTGLSNKEVFMKYTNTSTNSLVYSKGNSFMHLPGHAVIVSEEKKAIIVVIRGTKSFFDCIADLNSEYTNYTTRGITGKLHSGIYKSSVNLSNTLKPIIIKNLLLYPDYEIIILGHSLGAGCASLLSLIWLDDEDINKFPIKCYAYAPPSVISENLNKLLKGIVISCSNKDDIVPRLSLGSILDLCNIIEFLYKQDLSISCECLYEKSQEMCKEEKIYPPGDVFQIFDETDISIDDDNFDDKRGKKKCKEFNAGFVRNDFYGNILFSKNMLFDHEAPSYEEALKKFVRKYFG</sequence>
<reference evidence="16 17" key="1">
    <citation type="submission" date="2016-11" db="EMBL/GenBank/DDBJ databases">
        <title>The macronuclear genome of Stentor coeruleus: a giant cell with tiny introns.</title>
        <authorList>
            <person name="Slabodnick M."/>
            <person name="Ruby J.G."/>
            <person name="Reiff S.B."/>
            <person name="Swart E.C."/>
            <person name="Gosai S."/>
            <person name="Prabakaran S."/>
            <person name="Witkowska E."/>
            <person name="Larue G.E."/>
            <person name="Fisher S."/>
            <person name="Freeman R.M."/>
            <person name="Gunawardena J."/>
            <person name="Chu W."/>
            <person name="Stover N.A."/>
            <person name="Gregory B.D."/>
            <person name="Nowacki M."/>
            <person name="Derisi J."/>
            <person name="Roy S.W."/>
            <person name="Marshall W.F."/>
            <person name="Sood P."/>
        </authorList>
    </citation>
    <scope>NUCLEOTIDE SEQUENCE [LARGE SCALE GENOMIC DNA]</scope>
    <source>
        <strain evidence="16">WM001</strain>
    </source>
</reference>
<dbReference type="SUPFAM" id="SSF53474">
    <property type="entry name" value="alpha/beta-Hydrolases"/>
    <property type="match status" value="1"/>
</dbReference>
<keyword evidence="6" id="KW-0479">Metal-binding</keyword>
<dbReference type="InterPro" id="IPR052214">
    <property type="entry name" value="DAG_Lipase-Related"/>
</dbReference>
<dbReference type="GO" id="GO:0046872">
    <property type="term" value="F:metal ion binding"/>
    <property type="evidence" value="ECO:0007669"/>
    <property type="project" value="UniProtKB-KW"/>
</dbReference>
<evidence type="ECO:0000313" key="17">
    <source>
        <dbReference type="Proteomes" id="UP000187209"/>
    </source>
</evidence>
<dbReference type="GO" id="GO:0046340">
    <property type="term" value="P:diacylglycerol catabolic process"/>
    <property type="evidence" value="ECO:0007669"/>
    <property type="project" value="TreeGrafter"/>
</dbReference>
<evidence type="ECO:0000256" key="14">
    <source>
        <dbReference type="ARBA" id="ARBA00026104"/>
    </source>
</evidence>
<evidence type="ECO:0000256" key="5">
    <source>
        <dbReference type="ARBA" id="ARBA00022692"/>
    </source>
</evidence>
<proteinExistence type="predicted"/>
<keyword evidence="12" id="KW-0472">Membrane</keyword>
<evidence type="ECO:0000256" key="8">
    <source>
        <dbReference type="ARBA" id="ARBA00022837"/>
    </source>
</evidence>
<accession>A0A1R2CT10</accession>
<comment type="cofactor">
    <cofactor evidence="1">
        <name>Ca(2+)</name>
        <dbReference type="ChEBI" id="CHEBI:29108"/>
    </cofactor>
</comment>
<dbReference type="AlphaFoldDB" id="A0A1R2CT10"/>
<dbReference type="GO" id="GO:0019369">
    <property type="term" value="P:arachidonate metabolic process"/>
    <property type="evidence" value="ECO:0007669"/>
    <property type="project" value="TreeGrafter"/>
</dbReference>
<evidence type="ECO:0000256" key="2">
    <source>
        <dbReference type="ARBA" id="ARBA00004651"/>
    </source>
</evidence>
<keyword evidence="7" id="KW-0378">Hydrolase</keyword>
<protein>
    <recommendedName>
        <fullName evidence="14">sn-1-specific diacylglycerol lipase</fullName>
        <ecNumber evidence="14">3.1.1.116</ecNumber>
    </recommendedName>
</protein>
<evidence type="ECO:0000256" key="6">
    <source>
        <dbReference type="ARBA" id="ARBA00022723"/>
    </source>
</evidence>
<keyword evidence="11" id="KW-0443">Lipid metabolism</keyword>
<name>A0A1R2CT10_9CILI</name>
<evidence type="ECO:0000256" key="9">
    <source>
        <dbReference type="ARBA" id="ARBA00022963"/>
    </source>
</evidence>
<keyword evidence="5" id="KW-0812">Transmembrane</keyword>
<dbReference type="Gene3D" id="3.40.50.1820">
    <property type="entry name" value="alpha/beta hydrolase"/>
    <property type="match status" value="1"/>
</dbReference>
<comment type="subcellular location">
    <subcellularLocation>
        <location evidence="2">Cell membrane</location>
        <topology evidence="2">Multi-pass membrane protein</topology>
    </subcellularLocation>
</comment>
<dbReference type="EC" id="3.1.1.116" evidence="14"/>
<evidence type="ECO:0000256" key="12">
    <source>
        <dbReference type="ARBA" id="ARBA00023136"/>
    </source>
</evidence>
<keyword evidence="9" id="KW-0442">Lipid degradation</keyword>
<evidence type="ECO:0000256" key="7">
    <source>
        <dbReference type="ARBA" id="ARBA00022801"/>
    </source>
</evidence>
<evidence type="ECO:0000256" key="1">
    <source>
        <dbReference type="ARBA" id="ARBA00001913"/>
    </source>
</evidence>
<dbReference type="Proteomes" id="UP000187209">
    <property type="component" value="Unassembled WGS sequence"/>
</dbReference>
<keyword evidence="3" id="KW-1003">Cell membrane</keyword>
<keyword evidence="10" id="KW-1133">Transmembrane helix</keyword>
<gene>
    <name evidence="16" type="ORF">SteCoe_5201</name>
</gene>
<keyword evidence="4" id="KW-0597">Phosphoprotein</keyword>
<evidence type="ECO:0000256" key="3">
    <source>
        <dbReference type="ARBA" id="ARBA00022475"/>
    </source>
</evidence>
<evidence type="ECO:0000256" key="11">
    <source>
        <dbReference type="ARBA" id="ARBA00023098"/>
    </source>
</evidence>
<evidence type="ECO:0000256" key="4">
    <source>
        <dbReference type="ARBA" id="ARBA00022553"/>
    </source>
</evidence>
<comment type="caution">
    <text evidence="16">The sequence shown here is derived from an EMBL/GenBank/DDBJ whole genome shotgun (WGS) entry which is preliminary data.</text>
</comment>
<keyword evidence="8" id="KW-0106">Calcium</keyword>